<reference evidence="8 9" key="1">
    <citation type="journal article" date="2016" name="Nat. Commun.">
        <title>Thousands of microbial genomes shed light on interconnected biogeochemical processes in an aquifer system.</title>
        <authorList>
            <person name="Anantharaman K."/>
            <person name="Brown C.T."/>
            <person name="Hug L.A."/>
            <person name="Sharon I."/>
            <person name="Castelle C.J."/>
            <person name="Probst A.J."/>
            <person name="Thomas B.C."/>
            <person name="Singh A."/>
            <person name="Wilkins M.J."/>
            <person name="Karaoz U."/>
            <person name="Brodie E.L."/>
            <person name="Williams K.H."/>
            <person name="Hubbard S.S."/>
            <person name="Banfield J.F."/>
        </authorList>
    </citation>
    <scope>NUCLEOTIDE SEQUENCE [LARGE SCALE GENOMIC DNA]</scope>
</reference>
<dbReference type="InterPro" id="IPR019282">
    <property type="entry name" value="Glycoamylase-like_cons_dom"/>
</dbReference>
<evidence type="ECO:0000313" key="9">
    <source>
        <dbReference type="Proteomes" id="UP000178636"/>
    </source>
</evidence>
<dbReference type="InterPro" id="IPR008928">
    <property type="entry name" value="6-hairpin_glycosidase_sf"/>
</dbReference>
<dbReference type="InterPro" id="IPR052047">
    <property type="entry name" value="GH94_Enzymes"/>
</dbReference>
<dbReference type="PANTHER" id="PTHR37469">
    <property type="entry name" value="CELLOBIONIC ACID PHOSPHORYLASE-RELATED"/>
    <property type="match status" value="1"/>
</dbReference>
<feature type="region of interest" description="Disordered" evidence="3">
    <location>
        <begin position="1913"/>
        <end position="1935"/>
    </location>
</feature>
<comment type="caution">
    <text evidence="8">The sequence shown here is derived from an EMBL/GenBank/DDBJ whole genome shotgun (WGS) entry which is preliminary data.</text>
</comment>
<feature type="domain" description="Glycoamylase-like" evidence="6">
    <location>
        <begin position="1375"/>
        <end position="1590"/>
    </location>
</feature>
<feature type="transmembrane region" description="Helical" evidence="4">
    <location>
        <begin position="953"/>
        <end position="973"/>
    </location>
</feature>
<evidence type="ECO:0000313" key="8">
    <source>
        <dbReference type="EMBL" id="OGZ13001.1"/>
    </source>
</evidence>
<protein>
    <submittedName>
        <fullName evidence="8">Uncharacterized protein</fullName>
    </submittedName>
</protein>
<dbReference type="Pfam" id="PF17167">
    <property type="entry name" value="Glyco_hydro_94"/>
    <property type="match status" value="1"/>
</dbReference>
<evidence type="ECO:0000256" key="2">
    <source>
        <dbReference type="ARBA" id="ARBA00022679"/>
    </source>
</evidence>
<dbReference type="Proteomes" id="UP000178636">
    <property type="component" value="Unassembled WGS sequence"/>
</dbReference>
<dbReference type="Gene3D" id="1.50.10.10">
    <property type="match status" value="1"/>
</dbReference>
<keyword evidence="4" id="KW-0812">Transmembrane</keyword>
<feature type="domain" description="Glycosyl hydrolase 94 supersandwich" evidence="5">
    <location>
        <begin position="1649"/>
        <end position="1910"/>
    </location>
</feature>
<dbReference type="Gene3D" id="2.60.420.10">
    <property type="entry name" value="Maltose phosphorylase, domain 3"/>
    <property type="match status" value="1"/>
</dbReference>
<evidence type="ECO:0000259" key="7">
    <source>
        <dbReference type="Pfam" id="PF17167"/>
    </source>
</evidence>
<dbReference type="SUPFAM" id="SSF74650">
    <property type="entry name" value="Galactose mutarotase-like"/>
    <property type="match status" value="2"/>
</dbReference>
<feature type="transmembrane region" description="Helical" evidence="4">
    <location>
        <begin position="431"/>
        <end position="454"/>
    </location>
</feature>
<sequence>MVEMRSGRSSPRGLERLAKNLGAGAHISFDRHRAYLFAQKAKVAIARTRFAYRNLASDLNERTQSTQGVEVLLDNFYIVEGALAELSASWKRKVSLRIPQSKDTEGETQPRAYLIARALVKETDARINRNTIVEFLRAYQRGAPLSLRELDIFPDMLRFTLVEEILHLLEANLSALREMSEADRWHARITVGARGKHASQNLKRLTVLLSREYAIIPQAFGLRLFHRLSQAGKEGDMRMVGKWLKLALSKQGASIAQLTAANVRAERLQTTTIASAITSLRYLAQVRWDNISLELNVVNAVLDKDPSGVFASLTAETRSRYQQTIARIADGTGSHDIEVAREAVRLAREASESRRVDKKRTEHVGYYLVEKGVRELEQALGYSPTAAEQIRTFITENSTDVYLGFMGAGTALATMFLLAGSGTMHLPLPFVLLLFIVALVLTSEIVTAIGHFLFTRILKPNPLPAIDLADGVGVARRTIVVIPSMFRDETSAERVLKRMESNFVADSDPDIFFALLMDFRDAPQETMRDDASLVSTLAEGIAKLNEHYPSAQPRFALFYRERKWNAAEKLFMGWERKRGKLREFNELLRGKTTSYVGNARETARGYGHVRYIITLDEDTELVRDSARSLIGTIDHPLNRPVIDESRKVVTEGYAIVEPRTALRFQTGNASVFARLFGNFPGIDAYSSLVSDLHQDLFGEAIFHGKGIYDIDAVEETMSDRIPENTVLSHDLLESCYARTGIASGANVFEGFPLNYREHIGRLHRWTRGDWQIIAWLFPSRGEVFSPIARYRIFDNLRRSLLPLAAVSAVVFSAFSPAHMAPWSLAALLALGSGQLVSAVLGITERTVDWRSTVSAFARFESVVVGVGVALAKTLLLGAFALHGAIVATDAILRSMWRLIVSKKRLLEWQTSYEAATEKKDSTVGLVRFMWGSVTLSLLLLSALFHGGTAGNPLAAAWIAFWIAAPFLATLVSLPHKSSFIFSAGERLYLYKVAVRTYWFFLDLATKEEQWLMPDHLQEEPPNKRHSHGLGISPTNLGMYLLALSGARTLGLSSLSDHLERIARAFASVARMDRYRGHFFNWYELKGLAPLSPRYVSTVDSANLALSLHALTGGLRGACKSPIVGAEMLEGIAAKLSVLQESSAHTSSLTTEQGERELLREVTGAVGESLALVQKAVREEMTPRQCDLLLSGVTHNALRTKNALETLRLEGKSERFDELFLAARHVESVALGYRSDVSRYLSYAMIPVASPVANSKKLHALYLRLSSVLKRIPSINEIANGKTRRDIDAIGMQEAIVLSDLPSPEKERARLWYAEVLERLSESEEHAKAAEQVLLDAATNADRYAKEMDFTFLYDRERGLFHIGYNSATEKLDDSFYDLLASEANSASIVGIAKRDVPQKHWRYLGRKLIKSGKGDTLVASWAGSLFEYLGTLIYFDVPRESFWGVSAQRAIAAHRYFARRYRIPWGMGESASSRQDVAQNYHYQAFGEPSLGYKRDLSESIVVAPYTSALALSLAPKEALANFADLTQAGGFGRYGFYDAIDFTGKRKRGGRELPGVPARTYYAHHQGFILSSIVNALTDGWVRKMVAQNPGIEVTTQLLEEKMPESIEGETLRVVTPRMQVRWPTSAAAVEVRRRYLPWRTREAISLFLARGDFHSRITTTGAGESCFGNVNITRESSDMLRESTGIFFYLYDAKRKRTWSPTFMPTKDAGDKQAVSAIEQAVLFEKTTDRIVSSLLVTPLSGEEGELRELTLTNEGDAETTLSFGVCAELSLSRSFEESFHPNYERLFVLTERHLDGQAIIASRPDPSDRNRSIVAGFLLTGDAAMEDLRAIRDKELFYGSPQSKDSPPILTDFSRADRERPLHTLDSVAAFVGRIRLRSNETRQVALVTLVGRSKEELLTKLKRYRDHKELRKTAEGTEREGARSLAESETTSSEAAAYSTLASLALSRAMQGAGETEKATPQWILPLWKMGISGARPIILLSVSGVTDLPMVRQILNCHSYFIKKGIAVDVIIYNNHSGGYLKTFEDEIDYLLYMHRTQAEHSLSAIFHVHAEQLSEGERAAMYALAAVQIDAKKGSLVDAALLLQRGSVRAYPPKLLSEKTRFGHIYAPLRGAGNTELEFVNGIGGYDPKTEEYVIRSVEGTRPPRPWSNIVANEHIGFLATDRGMSFTWTRNSYDNKLTVPYNDLLSESTGEAFYVRDDETGAYMSPLPVLCGTEASHEIRFGKGHVTYGTEALGIETELTMYADRESAVKFYRMQLTNRTQEERTLSLYGYFELLMGNLPQETRKHLSFMVKEGSTLMVKERYRHQFSKEKMFVGIVGGADEWSASREEFLGRHGDIRDPAALMRTGLSSTIDAEAEPAATLRRRITLPAGKTATTIFFLGEADEGEFDRLLKKAGNGTYAEAAFLRAKNGGAVSPLPFVTLPDPTLATLANRFLPHQIVASRVHARLGFSQIGGAFGYRDQLQDALAMLWCDPKWTRNHILAAAAHQFREGDVLAWWQPHNDFGARTRLSDPQLWLPYTTLRYVRFTGDHALLDKVIPYLAGDIPDKADRQNVVGVFEHGDEKSSLYEHLIRAVEHSLTSGAHGLPLMGSADWNDGMNKVGIEGAGESVWLAWFTVAILDEMSTLTEERGDQDRAARYRSHAKRYREALRTSGWDGRWYRRAFTDTGALVGTSGAKAFRLDSIVQSWAYFTDGPTKEAKEALHSAKDELAVYEGHVPLAWPPSSRSALDLGTISDYPPGVRENASQYNHAALWLAQALFASGDPDAGKVIVDAVNPFKRTKTKEEVAVYQGEPYAVAAEIYSAPTYPGRAGWTWYTASAGVLYRTILEYILGLTREGDALSFTPSFPSGWRNAEVVLPFGGSQYHIKFETGGEAAKRSKAVSLDRARVASGTVKLVDDGKTHEVVVVF</sequence>
<keyword evidence="4" id="KW-1133">Transmembrane helix</keyword>
<dbReference type="STRING" id="1798664.A3C93_03810"/>
<dbReference type="PANTHER" id="PTHR37469:SF2">
    <property type="entry name" value="CELLOBIONIC ACID PHOSPHORYLASE"/>
    <property type="match status" value="1"/>
</dbReference>
<dbReference type="InterPro" id="IPR012341">
    <property type="entry name" value="6hp_glycosidase-like_sf"/>
</dbReference>
<feature type="transmembrane region" description="Helical" evidence="4">
    <location>
        <begin position="824"/>
        <end position="843"/>
    </location>
</feature>
<dbReference type="InterPro" id="IPR011013">
    <property type="entry name" value="Gal_mutarotase_sf_dom"/>
</dbReference>
<keyword evidence="2" id="KW-0808">Transferase</keyword>
<dbReference type="Pfam" id="PF10091">
    <property type="entry name" value="Glycoamylase"/>
    <property type="match status" value="1"/>
</dbReference>
<feature type="domain" description="Glycosyl hydrolase 94 supersandwich" evidence="5">
    <location>
        <begin position="2137"/>
        <end position="2401"/>
    </location>
</feature>
<dbReference type="InterPro" id="IPR037018">
    <property type="entry name" value="GH65_N"/>
</dbReference>
<dbReference type="SMART" id="SM01068">
    <property type="entry name" value="CBM_X"/>
    <property type="match status" value="1"/>
</dbReference>
<dbReference type="GO" id="GO:0030246">
    <property type="term" value="F:carbohydrate binding"/>
    <property type="evidence" value="ECO:0007669"/>
    <property type="project" value="InterPro"/>
</dbReference>
<name>A0A1G2DJ74_9BACT</name>
<dbReference type="Gene3D" id="2.70.98.40">
    <property type="entry name" value="Glycoside hydrolase, family 65, N-terminal domain"/>
    <property type="match status" value="2"/>
</dbReference>
<evidence type="ECO:0000259" key="5">
    <source>
        <dbReference type="Pfam" id="PF06165"/>
    </source>
</evidence>
<evidence type="ECO:0000256" key="3">
    <source>
        <dbReference type="SAM" id="MobiDB-lite"/>
    </source>
</evidence>
<proteinExistence type="predicted"/>
<evidence type="ECO:0000256" key="4">
    <source>
        <dbReference type="SAM" id="Phobius"/>
    </source>
</evidence>
<feature type="domain" description="Glycosyl hydrolase 94 catalytic" evidence="7">
    <location>
        <begin position="2427"/>
        <end position="2840"/>
    </location>
</feature>
<dbReference type="GO" id="GO:0016757">
    <property type="term" value="F:glycosyltransferase activity"/>
    <property type="evidence" value="ECO:0007669"/>
    <property type="project" value="UniProtKB-KW"/>
</dbReference>
<dbReference type="InterPro" id="IPR033432">
    <property type="entry name" value="GH94_catalytic"/>
</dbReference>
<feature type="compositionally biased region" description="Basic and acidic residues" evidence="3">
    <location>
        <begin position="1913"/>
        <end position="1926"/>
    </location>
</feature>
<keyword evidence="4" id="KW-0472">Membrane</keyword>
<dbReference type="InterPro" id="IPR010383">
    <property type="entry name" value="Glyco_hydrolase_94_b-supersand"/>
</dbReference>
<keyword evidence="1" id="KW-0328">Glycosyltransferase</keyword>
<dbReference type="EMBL" id="MHLO01000010">
    <property type="protein sequence ID" value="OGZ13001.1"/>
    <property type="molecule type" value="Genomic_DNA"/>
</dbReference>
<evidence type="ECO:0000259" key="6">
    <source>
        <dbReference type="Pfam" id="PF10091"/>
    </source>
</evidence>
<gene>
    <name evidence="8" type="ORF">A3C93_03810</name>
</gene>
<organism evidence="8 9">
    <name type="scientific">Candidatus Lloydbacteria bacterium RIFCSPHIGHO2_02_FULL_54_17</name>
    <dbReference type="NCBI Taxonomy" id="1798664"/>
    <lineage>
        <taxon>Bacteria</taxon>
        <taxon>Candidatus Lloydiibacteriota</taxon>
    </lineage>
</organism>
<feature type="transmembrane region" description="Helical" evidence="4">
    <location>
        <begin position="401"/>
        <end position="419"/>
    </location>
</feature>
<dbReference type="Pfam" id="PF06165">
    <property type="entry name" value="GH94_b-supersand"/>
    <property type="match status" value="2"/>
</dbReference>
<dbReference type="Gene3D" id="1.50.10.140">
    <property type="match status" value="2"/>
</dbReference>
<evidence type="ECO:0000256" key="1">
    <source>
        <dbReference type="ARBA" id="ARBA00022676"/>
    </source>
</evidence>
<dbReference type="SUPFAM" id="SSF48208">
    <property type="entry name" value="Six-hairpin glycosidases"/>
    <property type="match status" value="1"/>
</dbReference>
<accession>A0A1G2DJ74</accession>
<dbReference type="GO" id="GO:0005975">
    <property type="term" value="P:carbohydrate metabolic process"/>
    <property type="evidence" value="ECO:0007669"/>
    <property type="project" value="InterPro"/>
</dbReference>
<feature type="transmembrane region" description="Helical" evidence="4">
    <location>
        <begin position="928"/>
        <end position="947"/>
    </location>
</feature>